<dbReference type="SMART" id="SM00139">
    <property type="entry name" value="MyTH4"/>
    <property type="match status" value="2"/>
</dbReference>
<dbReference type="PROSITE" id="PS50057">
    <property type="entry name" value="FERM_3"/>
    <property type="match status" value="1"/>
</dbReference>
<dbReference type="Pfam" id="PF21989">
    <property type="entry name" value="RA_2"/>
    <property type="match status" value="1"/>
</dbReference>
<dbReference type="InterPro" id="IPR041793">
    <property type="entry name" value="MyoVII_FERM_C1"/>
</dbReference>
<feature type="domain" description="MyTH4" evidence="11">
    <location>
        <begin position="819"/>
        <end position="968"/>
    </location>
</feature>
<comment type="caution">
    <text evidence="12">The sequence shown here is derived from an EMBL/GenBank/DDBJ whole genome shotgun (WGS) entry which is preliminary data.</text>
</comment>
<evidence type="ECO:0000256" key="1">
    <source>
        <dbReference type="ARBA" id="ARBA00004496"/>
    </source>
</evidence>
<keyword evidence="3 7" id="KW-0728">SH3 domain</keyword>
<comment type="subcellular location">
    <subcellularLocation>
        <location evidence="1">Cytoplasm</location>
    </subcellularLocation>
</comment>
<evidence type="ECO:0000256" key="2">
    <source>
        <dbReference type="ARBA" id="ARBA00008314"/>
    </source>
</evidence>
<keyword evidence="13" id="KW-1185">Reference proteome</keyword>
<feature type="non-terminal residue" evidence="12">
    <location>
        <position position="1"/>
    </location>
</feature>
<evidence type="ECO:0000259" key="10">
    <source>
        <dbReference type="PROSITE" id="PS50057"/>
    </source>
</evidence>
<sequence>NEEEQLLTPELGPEKAREAAQAAHEARLANLDEEIREQLRADIVNARDKRAGMSRRYGRDADDVEDGGAGPRRALERESDPFKSDVSRNSFEKFAAKYFQHGNDAKHTTNEIIRPLLDLKSGVDQKAAVATFQMIMRFMGDKDDIPIPTQKSSKNDKENQRLESQYDILVPELYPLIAQQHQMKLEEEEDPYERKKNRGIRARTVARVRAFSKKSVYLEERLKNENPFIEDRHLTSLEKVQMITMLGIVRRRLRDEILCQICKQLNDHPALREKRSRNADKVEQRERSLMRGWFLLCICLYTFPPGSNLVRFLRNFIQNGPPNVSEFAEFALKRSYKNGSRYEPLSIEEINALQQAVPLQINARIIHGEERRAVCCDPATIAEEACLEIARQLNITSTFGWSLFAECQSEGYSLGFNNDHIFDTSSRLEMGQLHKGGEPRNIEINYVFCKQLFAPWENLDEDPISVDLIYEQIINGIRSNIYVYDADYDPAEFVLLAVQHYYIMYGKDVEPEKMKNIILELMPAPQTNLLNNDGKGNKKIKSFMTEKEIDASVQAAIEKDADFKRVIKRLKQKHKGRDQIKREIKKDVIVYAQGRWPVTFSRVFEIHMLSGPLIDEVPIASISIGKDKIRLYMDDTLILLGEINYSEITEIICDHDPILNYYHYVLQTVYGDFNFTLPMGADLGILINLIHKNLKDRSKLAIAQKDYKPTKRGAGKLELLRGDIIVLDEESKKNMESGVMTGINDRTNREGEFPADVVYIIPCTSKPDSKALRGLVLHVMKRAVNLNQEYEPQTHVNLHTLQAYAEKYFRSKKITAWQYESSEIKGPLLHRFEGQTELSHKAVQMFKAIMAYANMSPDNRKKIQQSNLDSIFDYAFEKNKALKEELYCQLIKQLTFCQDMRIETRIWELLWLLTGVLVPGKVLFHHVTLFLRSSSNPTALECYSRIQKIQKQGERERGPHIIECNANINRVKIRQYVHFPNGHEQDFVVDSTTKASELVANICRELKFLPNSATGLSLYLERNEKEISIPNNKYFFDFLTQFRGHDKKKLDYKINFRRKLWIDIIPGEDKQADAFIHFYQERGNYLLGLHKLEVDEAANLAALLGRADRGKGAPEANLGQFVPGYLIKSVSQSEWSKKIYTASSNLREVNDDEAKVRFLKHVASWPTYGTTMFPIKNETEAEFPEDIYICINQNGVSILDAVTKEFAATYPYYNLNFNSNAISLFLEVRMGRSSKKFTFDTEIGDLIGDLIDDYMKIADNDGKRDD</sequence>
<evidence type="ECO:0000256" key="6">
    <source>
        <dbReference type="ARBA" id="ARBA00023203"/>
    </source>
</evidence>
<dbReference type="SUPFAM" id="SSF47031">
    <property type="entry name" value="Second domain of FERM"/>
    <property type="match status" value="1"/>
</dbReference>
<dbReference type="GO" id="GO:0003779">
    <property type="term" value="F:actin binding"/>
    <property type="evidence" value="ECO:0007669"/>
    <property type="project" value="UniProtKB-KW"/>
</dbReference>
<dbReference type="Pfam" id="PF24522">
    <property type="entry name" value="KRIT1_FRMD8_FERM_C"/>
    <property type="match status" value="1"/>
</dbReference>
<name>A0A816DP70_ADIRI</name>
<dbReference type="Pfam" id="PF00373">
    <property type="entry name" value="FERM_M"/>
    <property type="match status" value="1"/>
</dbReference>
<dbReference type="GO" id="GO:0005737">
    <property type="term" value="C:cytoplasm"/>
    <property type="evidence" value="ECO:0007669"/>
    <property type="project" value="UniProtKB-SubCell"/>
</dbReference>
<comment type="similarity">
    <text evidence="2">Belongs to the TRAFAC class myosin-kinesin ATPase superfamily. Myosin family.</text>
</comment>
<dbReference type="InterPro" id="IPR000299">
    <property type="entry name" value="FERM_domain"/>
</dbReference>
<dbReference type="Gene3D" id="2.30.30.40">
    <property type="entry name" value="SH3 Domains"/>
    <property type="match status" value="1"/>
</dbReference>
<dbReference type="Gene3D" id="3.10.20.90">
    <property type="entry name" value="Phosphatidylinositol 3-kinase Catalytic Subunit, Chain A, domain 1"/>
    <property type="match status" value="2"/>
</dbReference>
<dbReference type="InterPro" id="IPR035963">
    <property type="entry name" value="FERM_2"/>
</dbReference>
<dbReference type="PANTHER" id="PTHR22692">
    <property type="entry name" value="MYOSIN VII, XV"/>
    <property type="match status" value="1"/>
</dbReference>
<dbReference type="InterPro" id="IPR051567">
    <property type="entry name" value="Unconventional_Myosin_ATPase"/>
</dbReference>
<dbReference type="SMART" id="SM00295">
    <property type="entry name" value="B41"/>
    <property type="match status" value="2"/>
</dbReference>
<protein>
    <submittedName>
        <fullName evidence="12">Uncharacterized protein</fullName>
    </submittedName>
</protein>
<dbReference type="InterPro" id="IPR014352">
    <property type="entry name" value="FERM/acyl-CoA-bd_prot_sf"/>
</dbReference>
<feature type="compositionally biased region" description="Basic and acidic residues" evidence="8">
    <location>
        <begin position="50"/>
        <end position="61"/>
    </location>
</feature>
<dbReference type="GO" id="GO:0005856">
    <property type="term" value="C:cytoskeleton"/>
    <property type="evidence" value="ECO:0007669"/>
    <property type="project" value="InterPro"/>
</dbReference>
<dbReference type="PROSITE" id="PS51016">
    <property type="entry name" value="MYTH4"/>
    <property type="match status" value="2"/>
</dbReference>
<dbReference type="InterPro" id="IPR038185">
    <property type="entry name" value="MyTH4_dom_sf"/>
</dbReference>
<accession>A0A816DP70</accession>
<dbReference type="PANTHER" id="PTHR22692:SF33">
    <property type="entry name" value="MYOSIN"/>
    <property type="match status" value="1"/>
</dbReference>
<dbReference type="InterPro" id="IPR057096">
    <property type="entry name" value="KRIT1_FRMD8_FERM_C"/>
</dbReference>
<dbReference type="InterPro" id="IPR036028">
    <property type="entry name" value="SH3-like_dom_sf"/>
</dbReference>
<evidence type="ECO:0000256" key="5">
    <source>
        <dbReference type="ARBA" id="ARBA00022737"/>
    </source>
</evidence>
<evidence type="ECO:0000256" key="3">
    <source>
        <dbReference type="ARBA" id="ARBA00022443"/>
    </source>
</evidence>
<feature type="domain" description="MyTH4" evidence="11">
    <location>
        <begin position="107"/>
        <end position="354"/>
    </location>
</feature>
<evidence type="ECO:0000259" key="11">
    <source>
        <dbReference type="PROSITE" id="PS51016"/>
    </source>
</evidence>
<gene>
    <name evidence="12" type="ORF">XAT740_LOCUS52594</name>
</gene>
<dbReference type="InterPro" id="IPR011993">
    <property type="entry name" value="PH-like_dom_sf"/>
</dbReference>
<dbReference type="InterPro" id="IPR000857">
    <property type="entry name" value="MyTH4_dom"/>
</dbReference>
<dbReference type="Gene3D" id="1.20.80.10">
    <property type="match status" value="2"/>
</dbReference>
<evidence type="ECO:0000256" key="8">
    <source>
        <dbReference type="SAM" id="MobiDB-lite"/>
    </source>
</evidence>
<dbReference type="Gene3D" id="2.30.29.30">
    <property type="entry name" value="Pleckstrin-homology domain (PH domain)/Phosphotyrosine-binding domain (PTB)"/>
    <property type="match status" value="2"/>
</dbReference>
<dbReference type="Gene3D" id="1.25.40.530">
    <property type="entry name" value="MyTH4 domain"/>
    <property type="match status" value="2"/>
</dbReference>
<feature type="region of interest" description="Disordered" evidence="8">
    <location>
        <begin position="50"/>
        <end position="85"/>
    </location>
</feature>
<proteinExistence type="inferred from homology"/>
<reference evidence="12" key="1">
    <citation type="submission" date="2021-02" db="EMBL/GenBank/DDBJ databases">
        <authorList>
            <person name="Nowell W R."/>
        </authorList>
    </citation>
    <scope>NUCLEOTIDE SEQUENCE</scope>
</reference>
<evidence type="ECO:0000259" key="9">
    <source>
        <dbReference type="PROSITE" id="PS50002"/>
    </source>
</evidence>
<feature type="domain" description="FERM" evidence="10">
    <location>
        <begin position="973"/>
        <end position="1266"/>
    </location>
</feature>
<evidence type="ECO:0000313" key="13">
    <source>
        <dbReference type="Proteomes" id="UP000663828"/>
    </source>
</evidence>
<dbReference type="GO" id="GO:0005524">
    <property type="term" value="F:ATP binding"/>
    <property type="evidence" value="ECO:0007669"/>
    <property type="project" value="UniProtKB-KW"/>
</dbReference>
<dbReference type="EMBL" id="CAJNOR010008719">
    <property type="protein sequence ID" value="CAF1636676.1"/>
    <property type="molecule type" value="Genomic_DNA"/>
</dbReference>
<feature type="compositionally biased region" description="Basic and acidic residues" evidence="8">
    <location>
        <begin position="73"/>
        <end position="85"/>
    </location>
</feature>
<dbReference type="AlphaFoldDB" id="A0A816DP70"/>
<dbReference type="SMART" id="SM00326">
    <property type="entry name" value="SH3"/>
    <property type="match status" value="1"/>
</dbReference>
<dbReference type="InterPro" id="IPR019749">
    <property type="entry name" value="Band_41_domain"/>
</dbReference>
<dbReference type="CDD" id="cd14473">
    <property type="entry name" value="FERM_B-lobe"/>
    <property type="match status" value="1"/>
</dbReference>
<dbReference type="InterPro" id="IPR001452">
    <property type="entry name" value="SH3_domain"/>
</dbReference>
<keyword evidence="4" id="KW-0963">Cytoplasm</keyword>
<dbReference type="SUPFAM" id="SSF50729">
    <property type="entry name" value="PH domain-like"/>
    <property type="match status" value="1"/>
</dbReference>
<evidence type="ECO:0000256" key="4">
    <source>
        <dbReference type="ARBA" id="ARBA00022490"/>
    </source>
</evidence>
<dbReference type="PROSITE" id="PS50002">
    <property type="entry name" value="SH3"/>
    <property type="match status" value="1"/>
</dbReference>
<organism evidence="12 13">
    <name type="scientific">Adineta ricciae</name>
    <name type="common">Rotifer</name>
    <dbReference type="NCBI Taxonomy" id="249248"/>
    <lineage>
        <taxon>Eukaryota</taxon>
        <taxon>Metazoa</taxon>
        <taxon>Spiralia</taxon>
        <taxon>Gnathifera</taxon>
        <taxon>Rotifera</taxon>
        <taxon>Eurotatoria</taxon>
        <taxon>Bdelloidea</taxon>
        <taxon>Adinetida</taxon>
        <taxon>Adinetidae</taxon>
        <taxon>Adineta</taxon>
    </lineage>
</organism>
<dbReference type="Pfam" id="PF21998">
    <property type="entry name" value="FERM_C1_MyoVII"/>
    <property type="match status" value="1"/>
</dbReference>
<dbReference type="Pfam" id="PF00784">
    <property type="entry name" value="MyTH4"/>
    <property type="match status" value="2"/>
</dbReference>
<evidence type="ECO:0000256" key="7">
    <source>
        <dbReference type="PROSITE-ProRule" id="PRU00192"/>
    </source>
</evidence>
<evidence type="ECO:0000313" key="12">
    <source>
        <dbReference type="EMBL" id="CAF1636676.1"/>
    </source>
</evidence>
<dbReference type="SUPFAM" id="SSF50044">
    <property type="entry name" value="SH3-domain"/>
    <property type="match status" value="1"/>
</dbReference>
<dbReference type="InterPro" id="IPR019748">
    <property type="entry name" value="FERM_central"/>
</dbReference>
<feature type="region of interest" description="Disordered" evidence="8">
    <location>
        <begin position="1"/>
        <end position="23"/>
    </location>
</feature>
<keyword evidence="6" id="KW-0009">Actin-binding</keyword>
<feature type="domain" description="SH3" evidence="9">
    <location>
        <begin position="696"/>
        <end position="763"/>
    </location>
</feature>
<dbReference type="Proteomes" id="UP000663828">
    <property type="component" value="Unassembled WGS sequence"/>
</dbReference>
<keyword evidence="5" id="KW-0677">Repeat</keyword>